<accession>A0A0C3MD83</accession>
<dbReference type="AlphaFoldDB" id="A0A0C3MD83"/>
<dbReference type="OrthoDB" id="3172471at2759"/>
<evidence type="ECO:0000313" key="2">
    <source>
        <dbReference type="Proteomes" id="UP000054248"/>
    </source>
</evidence>
<reference evidence="2" key="2">
    <citation type="submission" date="2015-01" db="EMBL/GenBank/DDBJ databases">
        <title>Evolutionary Origins and Diversification of the Mycorrhizal Mutualists.</title>
        <authorList>
            <consortium name="DOE Joint Genome Institute"/>
            <consortium name="Mycorrhizal Genomics Consortium"/>
            <person name="Kohler A."/>
            <person name="Kuo A."/>
            <person name="Nagy L.G."/>
            <person name="Floudas D."/>
            <person name="Copeland A."/>
            <person name="Barry K.W."/>
            <person name="Cichocki N."/>
            <person name="Veneault-Fourrey C."/>
            <person name="LaButti K."/>
            <person name="Lindquist E.A."/>
            <person name="Lipzen A."/>
            <person name="Lundell T."/>
            <person name="Morin E."/>
            <person name="Murat C."/>
            <person name="Riley R."/>
            <person name="Ohm R."/>
            <person name="Sun H."/>
            <person name="Tunlid A."/>
            <person name="Henrissat B."/>
            <person name="Grigoriev I.V."/>
            <person name="Hibbett D.S."/>
            <person name="Martin F."/>
        </authorList>
    </citation>
    <scope>NUCLEOTIDE SEQUENCE [LARGE SCALE GENOMIC DNA]</scope>
    <source>
        <strain evidence="2">MUT 4182</strain>
    </source>
</reference>
<name>A0A0C3MD83_9AGAM</name>
<protein>
    <submittedName>
        <fullName evidence="1">Uncharacterized protein</fullName>
    </submittedName>
</protein>
<dbReference type="Proteomes" id="UP000054248">
    <property type="component" value="Unassembled WGS sequence"/>
</dbReference>
<keyword evidence="2" id="KW-1185">Reference proteome</keyword>
<dbReference type="EMBL" id="KN822960">
    <property type="protein sequence ID" value="KIO31737.1"/>
    <property type="molecule type" value="Genomic_DNA"/>
</dbReference>
<dbReference type="HOGENOM" id="CLU_790348_0_0_1"/>
<evidence type="ECO:0000313" key="1">
    <source>
        <dbReference type="EMBL" id="KIO31737.1"/>
    </source>
</evidence>
<sequence length="351" mass="39566">MTREQTIYLQPCYILQLPSDILEEIIRTHLALTPGNYYLIAIKTLSLIHRSWLPTTRYLTYVKVAFIPKSMDHATQMLEHLKMRLPPAPAPVHSDDFVPTEQSQRASCRTLFIGIVKEQTCRAHEIGFELLQLVGHSLRTLELRGLAGAFWRPGEALTTTGPFLPRLRQLKVLDVGAWTLMTYLYAIWKGDDKAGPSGLIVHHDFELSRERDMLSVPADILAVAPFLGMDSTYVGLGWGERAWATDELLGIADTCPASNEVPIHGEDNRRPPLELYISRRSHVGEFIVTLPKAKVLMNVLKRSVKTVDVWLKDQEEIGPELANVIASGGWEHHIDRNVADGETTHSLLHEF</sequence>
<gene>
    <name evidence="1" type="ORF">M407DRAFT_19248</name>
</gene>
<organism evidence="1 2">
    <name type="scientific">Tulasnella calospora MUT 4182</name>
    <dbReference type="NCBI Taxonomy" id="1051891"/>
    <lineage>
        <taxon>Eukaryota</taxon>
        <taxon>Fungi</taxon>
        <taxon>Dikarya</taxon>
        <taxon>Basidiomycota</taxon>
        <taxon>Agaricomycotina</taxon>
        <taxon>Agaricomycetes</taxon>
        <taxon>Cantharellales</taxon>
        <taxon>Tulasnellaceae</taxon>
        <taxon>Tulasnella</taxon>
    </lineage>
</organism>
<proteinExistence type="predicted"/>
<reference evidence="1 2" key="1">
    <citation type="submission" date="2014-04" db="EMBL/GenBank/DDBJ databases">
        <authorList>
            <consortium name="DOE Joint Genome Institute"/>
            <person name="Kuo A."/>
            <person name="Girlanda M."/>
            <person name="Perotto S."/>
            <person name="Kohler A."/>
            <person name="Nagy L.G."/>
            <person name="Floudas D."/>
            <person name="Copeland A."/>
            <person name="Barry K.W."/>
            <person name="Cichocki N."/>
            <person name="Veneault-Fourrey C."/>
            <person name="LaButti K."/>
            <person name="Lindquist E.A."/>
            <person name="Lipzen A."/>
            <person name="Lundell T."/>
            <person name="Morin E."/>
            <person name="Murat C."/>
            <person name="Sun H."/>
            <person name="Tunlid A."/>
            <person name="Henrissat B."/>
            <person name="Grigoriev I.V."/>
            <person name="Hibbett D.S."/>
            <person name="Martin F."/>
            <person name="Nordberg H.P."/>
            <person name="Cantor M.N."/>
            <person name="Hua S.X."/>
        </authorList>
    </citation>
    <scope>NUCLEOTIDE SEQUENCE [LARGE SCALE GENOMIC DNA]</scope>
    <source>
        <strain evidence="1 2">MUT 4182</strain>
    </source>
</reference>